<dbReference type="Proteomes" id="UP000500767">
    <property type="component" value="Chromosome"/>
</dbReference>
<dbReference type="InterPro" id="IPR038488">
    <property type="entry name" value="Integrase_DNA-bd_sf"/>
</dbReference>
<dbReference type="PANTHER" id="PTHR30629">
    <property type="entry name" value="PROPHAGE INTEGRASE"/>
    <property type="match status" value="1"/>
</dbReference>
<protein>
    <submittedName>
        <fullName evidence="5">Tyrosine-type recombinase/integrase</fullName>
    </submittedName>
</protein>
<dbReference type="RefSeq" id="WP_171833626.1">
    <property type="nucleotide sequence ID" value="NZ_CP053708.1"/>
</dbReference>
<evidence type="ECO:0000313" key="6">
    <source>
        <dbReference type="Proteomes" id="UP000500767"/>
    </source>
</evidence>
<dbReference type="KEGG" id="lck:HN018_19600"/>
<dbReference type="InterPro" id="IPR013762">
    <property type="entry name" value="Integrase-like_cat_sf"/>
</dbReference>
<dbReference type="CDD" id="cd00801">
    <property type="entry name" value="INT_P4_C"/>
    <property type="match status" value="1"/>
</dbReference>
<dbReference type="PROSITE" id="PS51898">
    <property type="entry name" value="TYR_RECOMBINASE"/>
    <property type="match status" value="1"/>
</dbReference>
<keyword evidence="3" id="KW-0233">DNA recombination</keyword>
<feature type="domain" description="Tyr recombinase" evidence="4">
    <location>
        <begin position="203"/>
        <end position="385"/>
    </location>
</feature>
<keyword evidence="2" id="KW-0229">DNA integration</keyword>
<reference evidence="5 6" key="1">
    <citation type="journal article" date="2014" name="World J. Microbiol. Biotechnol.">
        <title>Biodiversity and physiological characteristics of Antarctic and Arctic lichens-associated bacteria.</title>
        <authorList>
            <person name="Lee Y.M."/>
            <person name="Kim E.H."/>
            <person name="Lee H.K."/>
            <person name="Hong S.G."/>
        </authorList>
    </citation>
    <scope>NUCLEOTIDE SEQUENCE [LARGE SCALE GENOMIC DNA]</scope>
    <source>
        <strain evidence="5 6">PAMC 26569</strain>
    </source>
</reference>
<evidence type="ECO:0000313" key="5">
    <source>
        <dbReference type="EMBL" id="QKE91944.1"/>
    </source>
</evidence>
<dbReference type="GO" id="GO:0015074">
    <property type="term" value="P:DNA integration"/>
    <property type="evidence" value="ECO:0007669"/>
    <property type="project" value="UniProtKB-KW"/>
</dbReference>
<comment type="similarity">
    <text evidence="1">Belongs to the 'phage' integrase family.</text>
</comment>
<evidence type="ECO:0000256" key="3">
    <source>
        <dbReference type="ARBA" id="ARBA00023172"/>
    </source>
</evidence>
<dbReference type="Gene3D" id="3.30.160.390">
    <property type="entry name" value="Integrase, DNA-binding domain"/>
    <property type="match status" value="1"/>
</dbReference>
<dbReference type="InterPro" id="IPR011010">
    <property type="entry name" value="DNA_brk_join_enz"/>
</dbReference>
<name>A0A6M8HTT8_9PROT</name>
<dbReference type="Gene3D" id="1.10.443.10">
    <property type="entry name" value="Intergrase catalytic core"/>
    <property type="match status" value="1"/>
</dbReference>
<dbReference type="GO" id="GO:0003677">
    <property type="term" value="F:DNA binding"/>
    <property type="evidence" value="ECO:0007669"/>
    <property type="project" value="InterPro"/>
</dbReference>
<dbReference type="AlphaFoldDB" id="A0A6M8HTT8"/>
<dbReference type="PANTHER" id="PTHR30629:SF2">
    <property type="entry name" value="PROPHAGE INTEGRASE INTS-RELATED"/>
    <property type="match status" value="1"/>
</dbReference>
<dbReference type="Pfam" id="PF13356">
    <property type="entry name" value="Arm-DNA-bind_3"/>
    <property type="match status" value="1"/>
</dbReference>
<sequence length="402" mass="44631">MPVRLTETAIKAAVGNAATIGRKDYSDAGLPGLRLRIAATGKAGWVLACRDQHSRMRRFPLGDWPKMGLSEAREEARKLRVDVRKGADPVADRRQKRALGHNAKDGLGTLAALLELYEVKVGKTIKSWPPSKRRIEVVFKELLKKPLLAIARLDLQIAIDSYPSQQQARGGAYCLRPVLKWASARGYALADLAEVEAPGKNRRRERVLDAAELRALLPVLRASTRPYAGAMRVMLMTLLRREEVCQARWRDVDLKAGTWRVEATIAKNKVEHKLPLSRQTLNFLKQVGPGQPNAFVFSTRTGGRLTNWDRDTKVIMEASGTTGWTRHDLRRTGATMLGEMGELPHVIEAALNHVSVHSAIATIYNQSRYRPQVGEALQRLADALDGIEANSQSKVISIRSGH</sequence>
<proteinExistence type="inferred from homology"/>
<evidence type="ECO:0000256" key="1">
    <source>
        <dbReference type="ARBA" id="ARBA00008857"/>
    </source>
</evidence>
<organism evidence="5 6">
    <name type="scientific">Lichenicola cladoniae</name>
    <dbReference type="NCBI Taxonomy" id="1484109"/>
    <lineage>
        <taxon>Bacteria</taxon>
        <taxon>Pseudomonadati</taxon>
        <taxon>Pseudomonadota</taxon>
        <taxon>Alphaproteobacteria</taxon>
        <taxon>Acetobacterales</taxon>
        <taxon>Acetobacteraceae</taxon>
        <taxon>Lichenicola</taxon>
    </lineage>
</organism>
<dbReference type="EMBL" id="CP053708">
    <property type="protein sequence ID" value="QKE91944.1"/>
    <property type="molecule type" value="Genomic_DNA"/>
</dbReference>
<evidence type="ECO:0000259" key="4">
    <source>
        <dbReference type="PROSITE" id="PS51898"/>
    </source>
</evidence>
<dbReference type="InterPro" id="IPR050808">
    <property type="entry name" value="Phage_Integrase"/>
</dbReference>
<accession>A0A6M8HTT8</accession>
<evidence type="ECO:0000256" key="2">
    <source>
        <dbReference type="ARBA" id="ARBA00022908"/>
    </source>
</evidence>
<dbReference type="InterPro" id="IPR025166">
    <property type="entry name" value="Integrase_DNA_bind_dom"/>
</dbReference>
<dbReference type="GO" id="GO:0006310">
    <property type="term" value="P:DNA recombination"/>
    <property type="evidence" value="ECO:0007669"/>
    <property type="project" value="UniProtKB-KW"/>
</dbReference>
<gene>
    <name evidence="5" type="ORF">HN018_19600</name>
</gene>
<dbReference type="SUPFAM" id="SSF56349">
    <property type="entry name" value="DNA breaking-rejoining enzymes"/>
    <property type="match status" value="1"/>
</dbReference>
<dbReference type="InterPro" id="IPR002104">
    <property type="entry name" value="Integrase_catalytic"/>
</dbReference>
<dbReference type="Pfam" id="PF00589">
    <property type="entry name" value="Phage_integrase"/>
    <property type="match status" value="1"/>
</dbReference>
<keyword evidence="6" id="KW-1185">Reference proteome</keyword>